<protein>
    <submittedName>
        <fullName evidence="1">Uncharacterized protein</fullName>
    </submittedName>
</protein>
<reference evidence="1" key="1">
    <citation type="submission" date="2012-05" db="EMBL/GenBank/DDBJ databases">
        <authorList>
            <person name="Krishnakumar V."/>
            <person name="Cheung F."/>
            <person name="Xiao Y."/>
            <person name="Chan A."/>
            <person name="Moskal W.A."/>
            <person name="Town C.D."/>
        </authorList>
    </citation>
    <scope>NUCLEOTIDE SEQUENCE</scope>
</reference>
<dbReference type="EMBL" id="BT145511">
    <property type="protein sequence ID" value="AFK45305.1"/>
    <property type="molecule type" value="mRNA"/>
</dbReference>
<accession>I3SYG3</accession>
<evidence type="ECO:0000313" key="1">
    <source>
        <dbReference type="EMBL" id="AFK45305.1"/>
    </source>
</evidence>
<name>I3SYG3_LOTJA</name>
<dbReference type="AlphaFoldDB" id="I3SYG3"/>
<proteinExistence type="evidence at transcript level"/>
<sequence length="41" mass="5131">MMKRTKPVDRRATRMKRMMTRTMKMMMMMRMMTEICVQNLI</sequence>
<organism evidence="1">
    <name type="scientific">Lotus japonicus</name>
    <name type="common">Lotus corniculatus var. japonicus</name>
    <dbReference type="NCBI Taxonomy" id="34305"/>
    <lineage>
        <taxon>Eukaryota</taxon>
        <taxon>Viridiplantae</taxon>
        <taxon>Streptophyta</taxon>
        <taxon>Embryophyta</taxon>
        <taxon>Tracheophyta</taxon>
        <taxon>Spermatophyta</taxon>
        <taxon>Magnoliopsida</taxon>
        <taxon>eudicotyledons</taxon>
        <taxon>Gunneridae</taxon>
        <taxon>Pentapetalae</taxon>
        <taxon>rosids</taxon>
        <taxon>fabids</taxon>
        <taxon>Fabales</taxon>
        <taxon>Fabaceae</taxon>
        <taxon>Papilionoideae</taxon>
        <taxon>50 kb inversion clade</taxon>
        <taxon>NPAAA clade</taxon>
        <taxon>Hologalegina</taxon>
        <taxon>robinioid clade</taxon>
        <taxon>Loteae</taxon>
        <taxon>Lotus</taxon>
    </lineage>
</organism>